<evidence type="ECO:0000313" key="3">
    <source>
        <dbReference type="EMBL" id="CAD8810108.1"/>
    </source>
</evidence>
<feature type="region of interest" description="Disordered" evidence="1">
    <location>
        <begin position="33"/>
        <end position="52"/>
    </location>
</feature>
<sequence length="136" mass="14580">MGCTASAPAKASSRKIISARFVREWRLPADYDANAEGESSADGASPTPLPRTVADADRAREGFWDTCATYGGDEQVWGALRQACDGKQDEESAASARAALAMMLSSCAEDLSECYDERGVKYELPVYVRAYPADGV</sequence>
<feature type="domain" description="DC-UbP/UBTD2 N-terminal" evidence="2">
    <location>
        <begin position="51"/>
        <end position="134"/>
    </location>
</feature>
<dbReference type="Gene3D" id="1.20.225.20">
    <property type="entry name" value="Ub domain-containing protein, DC-UbP/UBTD2, N-terminal domain"/>
    <property type="match status" value="1"/>
</dbReference>
<dbReference type="AlphaFoldDB" id="A0A7S0WEL1"/>
<dbReference type="InterPro" id="IPR038169">
    <property type="entry name" value="DC-UbP/UBTD2_N_sf"/>
</dbReference>
<name>A0A7S0WEL1_9CHLO</name>
<proteinExistence type="predicted"/>
<organism evidence="3">
    <name type="scientific">Ostreococcus mediterraneus</name>
    <dbReference type="NCBI Taxonomy" id="1486918"/>
    <lineage>
        <taxon>Eukaryota</taxon>
        <taxon>Viridiplantae</taxon>
        <taxon>Chlorophyta</taxon>
        <taxon>Mamiellophyceae</taxon>
        <taxon>Mamiellales</taxon>
        <taxon>Bathycoccaceae</taxon>
        <taxon>Ostreococcus</taxon>
    </lineage>
</organism>
<dbReference type="InterPro" id="IPR039869">
    <property type="entry name" value="UBTD1/2"/>
</dbReference>
<dbReference type="Pfam" id="PF16455">
    <property type="entry name" value="UBD"/>
    <property type="match status" value="1"/>
</dbReference>
<dbReference type="InterPro" id="IPR032752">
    <property type="entry name" value="DC-UbP/UBTD2_N"/>
</dbReference>
<dbReference type="EMBL" id="HBFO01001718">
    <property type="protein sequence ID" value="CAD8810108.1"/>
    <property type="molecule type" value="Transcribed_RNA"/>
</dbReference>
<evidence type="ECO:0000259" key="2">
    <source>
        <dbReference type="Pfam" id="PF16455"/>
    </source>
</evidence>
<protein>
    <recommendedName>
        <fullName evidence="2">DC-UbP/UBTD2 N-terminal domain-containing protein</fullName>
    </recommendedName>
</protein>
<dbReference type="PANTHER" id="PTHR13609">
    <property type="entry name" value="UBIQUITIN DOMAIN CONTAINING 1 PROTEIN-RELATED"/>
    <property type="match status" value="1"/>
</dbReference>
<accession>A0A7S0WEL1</accession>
<evidence type="ECO:0000256" key="1">
    <source>
        <dbReference type="SAM" id="MobiDB-lite"/>
    </source>
</evidence>
<reference evidence="3" key="1">
    <citation type="submission" date="2021-01" db="EMBL/GenBank/DDBJ databases">
        <authorList>
            <person name="Corre E."/>
            <person name="Pelletier E."/>
            <person name="Niang G."/>
            <person name="Scheremetjew M."/>
            <person name="Finn R."/>
            <person name="Kale V."/>
            <person name="Holt S."/>
            <person name="Cochrane G."/>
            <person name="Meng A."/>
            <person name="Brown T."/>
            <person name="Cohen L."/>
        </authorList>
    </citation>
    <scope>NUCLEOTIDE SEQUENCE</scope>
    <source>
        <strain evidence="3">Clade-D-RCC1621</strain>
    </source>
</reference>
<gene>
    <name evidence="3" type="ORF">OMED0930_LOCUS1202</name>
</gene>